<dbReference type="Gene3D" id="1.10.630.10">
    <property type="entry name" value="Cytochrome P450"/>
    <property type="match status" value="1"/>
</dbReference>
<evidence type="ECO:0000256" key="1">
    <source>
        <dbReference type="ARBA" id="ARBA00001971"/>
    </source>
</evidence>
<reference evidence="15" key="1">
    <citation type="submission" date="2023-03" db="EMBL/GenBank/DDBJ databases">
        <title>cytochrome P450 monooxygenase from Trametes versicolor.</title>
        <authorList>
            <person name="Ichinose H."/>
        </authorList>
    </citation>
    <scope>NUCLEOTIDE SEQUENCE</scope>
    <source>
        <strain evidence="15">NBRC 30340</strain>
    </source>
</reference>
<dbReference type="InterPro" id="IPR017972">
    <property type="entry name" value="Cyt_P450_CS"/>
</dbReference>
<evidence type="ECO:0000313" key="15">
    <source>
        <dbReference type="EMBL" id="BED43019.1"/>
    </source>
</evidence>
<accession>A0AA86M7H7</accession>
<dbReference type="EMBL" id="LC761774">
    <property type="protein sequence ID" value="BED43019.1"/>
    <property type="molecule type" value="mRNA"/>
</dbReference>
<evidence type="ECO:0000256" key="4">
    <source>
        <dbReference type="ARBA" id="ARBA00010617"/>
    </source>
</evidence>
<evidence type="ECO:0000256" key="6">
    <source>
        <dbReference type="ARBA" id="ARBA00022692"/>
    </source>
</evidence>
<dbReference type="PRINTS" id="PR00385">
    <property type="entry name" value="P450"/>
</dbReference>
<evidence type="ECO:0000256" key="7">
    <source>
        <dbReference type="ARBA" id="ARBA00022723"/>
    </source>
</evidence>
<keyword evidence="5 13" id="KW-0349">Heme</keyword>
<name>A0AA86M7H7_TRAVE</name>
<evidence type="ECO:0000256" key="3">
    <source>
        <dbReference type="ARBA" id="ARBA00005179"/>
    </source>
</evidence>
<dbReference type="PROSITE" id="PS00086">
    <property type="entry name" value="CYTOCHROME_P450"/>
    <property type="match status" value="1"/>
</dbReference>
<evidence type="ECO:0000256" key="14">
    <source>
        <dbReference type="RuleBase" id="RU000461"/>
    </source>
</evidence>
<dbReference type="CDD" id="cd11065">
    <property type="entry name" value="CYP64-like"/>
    <property type="match status" value="1"/>
</dbReference>
<keyword evidence="9 14" id="KW-0560">Oxidoreductase</keyword>
<dbReference type="AlphaFoldDB" id="A0AA86M7H7"/>
<gene>
    <name evidence="15" type="primary">CYP5359AP4</name>
</gene>
<dbReference type="PANTHER" id="PTHR46300">
    <property type="entry name" value="P450, PUTATIVE (EUROFUNG)-RELATED-RELATED"/>
    <property type="match status" value="1"/>
</dbReference>
<keyword evidence="10 13" id="KW-0408">Iron</keyword>
<dbReference type="GO" id="GO:0016020">
    <property type="term" value="C:membrane"/>
    <property type="evidence" value="ECO:0007669"/>
    <property type="project" value="UniProtKB-SubCell"/>
</dbReference>
<evidence type="ECO:0000256" key="12">
    <source>
        <dbReference type="ARBA" id="ARBA00023136"/>
    </source>
</evidence>
<keyword evidence="7 13" id="KW-0479">Metal-binding</keyword>
<dbReference type="GO" id="GO:0005506">
    <property type="term" value="F:iron ion binding"/>
    <property type="evidence" value="ECO:0007669"/>
    <property type="project" value="InterPro"/>
</dbReference>
<dbReference type="Pfam" id="PF00067">
    <property type="entry name" value="p450"/>
    <property type="match status" value="1"/>
</dbReference>
<organism evidence="15">
    <name type="scientific">Trametes versicolor</name>
    <name type="common">White-rot fungus</name>
    <name type="synonym">Coriolus versicolor</name>
    <dbReference type="NCBI Taxonomy" id="5325"/>
    <lineage>
        <taxon>Eukaryota</taxon>
        <taxon>Fungi</taxon>
        <taxon>Dikarya</taxon>
        <taxon>Basidiomycota</taxon>
        <taxon>Agaricomycotina</taxon>
        <taxon>Agaricomycetes</taxon>
        <taxon>Polyporales</taxon>
        <taxon>Polyporaceae</taxon>
        <taxon>Trametes</taxon>
    </lineage>
</organism>
<dbReference type="GO" id="GO:0004497">
    <property type="term" value="F:monooxygenase activity"/>
    <property type="evidence" value="ECO:0007669"/>
    <property type="project" value="UniProtKB-KW"/>
</dbReference>
<dbReference type="PANTHER" id="PTHR46300:SF7">
    <property type="entry name" value="P450, PUTATIVE (EUROFUNG)-RELATED"/>
    <property type="match status" value="1"/>
</dbReference>
<evidence type="ECO:0000256" key="5">
    <source>
        <dbReference type="ARBA" id="ARBA00022617"/>
    </source>
</evidence>
<evidence type="ECO:0000256" key="2">
    <source>
        <dbReference type="ARBA" id="ARBA00004167"/>
    </source>
</evidence>
<comment type="cofactor">
    <cofactor evidence="1 13">
        <name>heme</name>
        <dbReference type="ChEBI" id="CHEBI:30413"/>
    </cofactor>
</comment>
<comment type="pathway">
    <text evidence="3">Secondary metabolite biosynthesis.</text>
</comment>
<evidence type="ECO:0000256" key="13">
    <source>
        <dbReference type="PIRSR" id="PIRSR602401-1"/>
    </source>
</evidence>
<dbReference type="GO" id="GO:0016705">
    <property type="term" value="F:oxidoreductase activity, acting on paired donors, with incorporation or reduction of molecular oxygen"/>
    <property type="evidence" value="ECO:0007669"/>
    <property type="project" value="InterPro"/>
</dbReference>
<proteinExistence type="evidence at transcript level"/>
<keyword evidence="12" id="KW-0472">Membrane</keyword>
<keyword evidence="8" id="KW-1133">Transmembrane helix</keyword>
<dbReference type="InterPro" id="IPR001128">
    <property type="entry name" value="Cyt_P450"/>
</dbReference>
<evidence type="ECO:0000256" key="10">
    <source>
        <dbReference type="ARBA" id="ARBA00023004"/>
    </source>
</evidence>
<evidence type="ECO:0000256" key="11">
    <source>
        <dbReference type="ARBA" id="ARBA00023033"/>
    </source>
</evidence>
<protein>
    <submittedName>
        <fullName evidence="15">Cytochrome P450 monooxygenase</fullName>
    </submittedName>
</protein>
<dbReference type="InterPro" id="IPR002401">
    <property type="entry name" value="Cyt_P450_E_grp-I"/>
</dbReference>
<dbReference type="InterPro" id="IPR050364">
    <property type="entry name" value="Cytochrome_P450_fung"/>
</dbReference>
<evidence type="ECO:0000256" key="9">
    <source>
        <dbReference type="ARBA" id="ARBA00023002"/>
    </source>
</evidence>
<dbReference type="GO" id="GO:0020037">
    <property type="term" value="F:heme binding"/>
    <property type="evidence" value="ECO:0007669"/>
    <property type="project" value="InterPro"/>
</dbReference>
<dbReference type="SUPFAM" id="SSF48264">
    <property type="entry name" value="Cytochrome P450"/>
    <property type="match status" value="1"/>
</dbReference>
<dbReference type="InterPro" id="IPR036396">
    <property type="entry name" value="Cyt_P450_sf"/>
</dbReference>
<comment type="similarity">
    <text evidence="4 14">Belongs to the cytochrome P450 family.</text>
</comment>
<evidence type="ECO:0000256" key="8">
    <source>
        <dbReference type="ARBA" id="ARBA00022989"/>
    </source>
</evidence>
<keyword evidence="11 14" id="KW-0503">Monooxygenase</keyword>
<keyword evidence="6" id="KW-0812">Transmembrane</keyword>
<comment type="subcellular location">
    <subcellularLocation>
        <location evidence="2">Membrane</location>
        <topology evidence="2">Single-pass membrane protein</topology>
    </subcellularLocation>
</comment>
<sequence>MAFITAQTMQTALLVLALILATVLWKRRAKSGLPLPPGPRPLPFIGNLFDMPTKHIAPALREMGSRYGELTYLNMLGQPIIILNSYEAAIGLLEGRSANTSDRPRLVMAELTGYMYEFAVQGYTQEWRIRRRLFHTFFQPSAIPQYHPVHVRECRRFLHRLLATPEDFLSLARHVFSATIMDVVYGITVTERDDPYVSLAQKATIIFSSIVVPGQYLVEVLPFLKHVPSWLPGAGFKRQAKQWSKTISAARNTAYDATLDAFGAARPSIVTSLVENAMSDHGNVSPQDDEHFRDITGLAYLTGADTSLYATQAMFLAMVLNPDVQKKGQQELDTVVGPDRLPEFSDRDALPYINAVVKEIIRWHSVVPLGVSHRVMVEDEYKGFRIPAGTILVPNAWAMSRDDQAYPEPDAFIPERFMKDGTYGSDVRDSETYQFGFGRRICPGRHFANDALFITVASVLHAFNIEPPLGPDGEPVQIAPNINLDSFLSYPEKFECRITPRSGKAEALIRQAVKTEH</sequence>
<dbReference type="PRINTS" id="PR00463">
    <property type="entry name" value="EP450I"/>
</dbReference>
<feature type="binding site" description="axial binding residue" evidence="13">
    <location>
        <position position="442"/>
    </location>
    <ligand>
        <name>heme</name>
        <dbReference type="ChEBI" id="CHEBI:30413"/>
    </ligand>
    <ligandPart>
        <name>Fe</name>
        <dbReference type="ChEBI" id="CHEBI:18248"/>
    </ligandPart>
</feature>